<dbReference type="GO" id="GO:0008170">
    <property type="term" value="F:N-methyltransferase activity"/>
    <property type="evidence" value="ECO:0007669"/>
    <property type="project" value="InterPro"/>
</dbReference>
<accession>A0A2T5P5R1</accession>
<dbReference type="GO" id="GO:0032259">
    <property type="term" value="P:methylation"/>
    <property type="evidence" value="ECO:0007669"/>
    <property type="project" value="UniProtKB-KW"/>
</dbReference>
<comment type="similarity">
    <text evidence="3">Belongs to the N(4)/N(6)-methyltransferase family.</text>
</comment>
<evidence type="ECO:0000259" key="4">
    <source>
        <dbReference type="Pfam" id="PF01555"/>
    </source>
</evidence>
<gene>
    <name evidence="5" type="ORF">DBO85_17430</name>
</gene>
<feature type="domain" description="DNA methylase N-4/N-6" evidence="4">
    <location>
        <begin position="38"/>
        <end position="88"/>
    </location>
</feature>
<protein>
    <recommendedName>
        <fullName evidence="3">Methyltransferase</fullName>
        <ecNumber evidence="3">2.1.1.-</ecNumber>
    </recommendedName>
</protein>
<organism evidence="5 6">
    <name type="scientific">Pseudomonas mangrovi</name>
    <dbReference type="NCBI Taxonomy" id="2161748"/>
    <lineage>
        <taxon>Bacteria</taxon>
        <taxon>Pseudomonadati</taxon>
        <taxon>Pseudomonadota</taxon>
        <taxon>Gammaproteobacteria</taxon>
        <taxon>Pseudomonadales</taxon>
        <taxon>Pseudomonadaceae</taxon>
        <taxon>Pseudomonas</taxon>
    </lineage>
</organism>
<dbReference type="InterPro" id="IPR002941">
    <property type="entry name" value="DNA_methylase_N4/N6"/>
</dbReference>
<dbReference type="GO" id="GO:0003677">
    <property type="term" value="F:DNA binding"/>
    <property type="evidence" value="ECO:0007669"/>
    <property type="project" value="InterPro"/>
</dbReference>
<reference evidence="5 6" key="1">
    <citation type="submission" date="2018-04" db="EMBL/GenBank/DDBJ databases">
        <title>Pseudomonas sp. nov., isolated from mangrove soil.</title>
        <authorList>
            <person name="Chen C."/>
        </authorList>
    </citation>
    <scope>NUCLEOTIDE SEQUENCE [LARGE SCALE GENOMIC DNA]</scope>
    <source>
        <strain evidence="5 6">TC-11</strain>
    </source>
</reference>
<keyword evidence="6" id="KW-1185">Reference proteome</keyword>
<sequence>MDSRSWLLLEQEDPTWRLPDDLRARDPFAARDCGWVEQMRPFIRQFSRPGETVTDPFCGFASTLLAAHLEGRAGVGYEIEALRVELARERLARHAAERQQLFAQELPEQGEPLDLCLGNLPYFGCAWSGSNAAQLYASPDYASYLQQLAVLFRRIAGRLRTGRYCILMAQNIDVGGHWLPQAWDVARVLSDYLQPCGERLLLYPKPVQALAPLDSGHDRSHEYALIFRKVPAAQDLEGALRLLRELQQLGLGFQVYGSFGRWLQDPERVEPGDVDLLLPADEANLNALLLALQQRGFALSSWREPVQPPLQLADYAGRYYFRAERTERQGRQLRIDLTWELESGQCVSLGGGSARGLPLA</sequence>
<evidence type="ECO:0000256" key="2">
    <source>
        <dbReference type="ARBA" id="ARBA00022679"/>
    </source>
</evidence>
<evidence type="ECO:0000313" key="6">
    <source>
        <dbReference type="Proteomes" id="UP000244064"/>
    </source>
</evidence>
<dbReference type="EC" id="2.1.1.-" evidence="3"/>
<dbReference type="EMBL" id="QASN01000021">
    <property type="protein sequence ID" value="PTU73027.1"/>
    <property type="molecule type" value="Genomic_DNA"/>
</dbReference>
<dbReference type="PRINTS" id="PR00508">
    <property type="entry name" value="S21N4MTFRASE"/>
</dbReference>
<dbReference type="Proteomes" id="UP000244064">
    <property type="component" value="Unassembled WGS sequence"/>
</dbReference>
<dbReference type="InterPro" id="IPR029063">
    <property type="entry name" value="SAM-dependent_MTases_sf"/>
</dbReference>
<evidence type="ECO:0000256" key="3">
    <source>
        <dbReference type="RuleBase" id="RU362026"/>
    </source>
</evidence>
<dbReference type="Pfam" id="PF01555">
    <property type="entry name" value="N6_N4_Mtase"/>
    <property type="match status" value="1"/>
</dbReference>
<dbReference type="OrthoDB" id="9816043at2"/>
<comment type="caution">
    <text evidence="5">The sequence shown here is derived from an EMBL/GenBank/DDBJ whole genome shotgun (WGS) entry which is preliminary data.</text>
</comment>
<proteinExistence type="inferred from homology"/>
<keyword evidence="1 5" id="KW-0489">Methyltransferase</keyword>
<dbReference type="SUPFAM" id="SSF53335">
    <property type="entry name" value="S-adenosyl-L-methionine-dependent methyltransferases"/>
    <property type="match status" value="1"/>
</dbReference>
<evidence type="ECO:0000256" key="1">
    <source>
        <dbReference type="ARBA" id="ARBA00022603"/>
    </source>
</evidence>
<evidence type="ECO:0000313" key="5">
    <source>
        <dbReference type="EMBL" id="PTU73027.1"/>
    </source>
</evidence>
<dbReference type="Gene3D" id="3.40.50.150">
    <property type="entry name" value="Vaccinia Virus protein VP39"/>
    <property type="match status" value="1"/>
</dbReference>
<keyword evidence="2 5" id="KW-0808">Transferase</keyword>
<dbReference type="InterPro" id="IPR001091">
    <property type="entry name" value="RM_Methyltransferase"/>
</dbReference>
<dbReference type="RefSeq" id="WP_108108800.1">
    <property type="nucleotide sequence ID" value="NZ_QASN01000021.1"/>
</dbReference>
<name>A0A2T5P5R1_9PSED</name>
<dbReference type="AlphaFoldDB" id="A0A2T5P5R1"/>